<name>A0ABY1NRV6_9FLAO</name>
<protein>
    <submittedName>
        <fullName evidence="1">Uncharacterized protein</fullName>
    </submittedName>
</protein>
<keyword evidence="2" id="KW-1185">Reference proteome</keyword>
<dbReference type="EMBL" id="FXTZ01000004">
    <property type="protein sequence ID" value="SMP16413.1"/>
    <property type="molecule type" value="Genomic_DNA"/>
</dbReference>
<evidence type="ECO:0000313" key="1">
    <source>
        <dbReference type="EMBL" id="SMP16413.1"/>
    </source>
</evidence>
<accession>A0ABY1NRV6</accession>
<sequence length="73" mass="8836">MKSRIKRLITMLKKYSDNYSKALVTIFESHLKDLNYEKMLQCYTSITPRDNKKFHNRWTVNIRLAILEIVYPI</sequence>
<dbReference type="Proteomes" id="UP001157960">
    <property type="component" value="Unassembled WGS sequence"/>
</dbReference>
<proteinExistence type="predicted"/>
<evidence type="ECO:0000313" key="2">
    <source>
        <dbReference type="Proteomes" id="UP001157960"/>
    </source>
</evidence>
<reference evidence="1 2" key="1">
    <citation type="submission" date="2017-05" db="EMBL/GenBank/DDBJ databases">
        <authorList>
            <person name="Varghese N."/>
            <person name="Submissions S."/>
        </authorList>
    </citation>
    <scope>NUCLEOTIDE SEQUENCE [LARGE SCALE GENOMIC DNA]</scope>
    <source>
        <strain evidence="1 2">DSM 28214</strain>
    </source>
</reference>
<gene>
    <name evidence="1" type="ORF">SAMN06264346_10434</name>
</gene>
<comment type="caution">
    <text evidence="1">The sequence shown here is derived from an EMBL/GenBank/DDBJ whole genome shotgun (WGS) entry which is preliminary data.</text>
</comment>
<organism evidence="1 2">
    <name type="scientific">Chryseobacterium profundimaris</name>
    <dbReference type="NCBI Taxonomy" id="1387275"/>
    <lineage>
        <taxon>Bacteria</taxon>
        <taxon>Pseudomonadati</taxon>
        <taxon>Bacteroidota</taxon>
        <taxon>Flavobacteriia</taxon>
        <taxon>Flavobacteriales</taxon>
        <taxon>Weeksellaceae</taxon>
        <taxon>Chryseobacterium group</taxon>
        <taxon>Chryseobacterium</taxon>
    </lineage>
</organism>